<keyword evidence="1" id="KW-1133">Transmembrane helix</keyword>
<sequence length="169" mass="18606">MPIGRGPRPGARSLLVLGGTILAISLVLVFMVVYLADGSKVRLGKNQFDDLSAERTATRIRNDGPIQFPDVSGGTRVVVLSHLGEDPLAKWFAFDARAAGARRECVVDWIPARQLFVDRCDPNRTFPLDGTGLRQYAVRVDENKRLVIDFNVDPLTTTTVVVTTTTIRK</sequence>
<dbReference type="EMBL" id="CAEZYR010000021">
    <property type="protein sequence ID" value="CAB4735641.1"/>
    <property type="molecule type" value="Genomic_DNA"/>
</dbReference>
<evidence type="ECO:0000313" key="3">
    <source>
        <dbReference type="EMBL" id="CAB4836399.1"/>
    </source>
</evidence>
<dbReference type="EMBL" id="CAFBMH010000076">
    <property type="protein sequence ID" value="CAB4917467.1"/>
    <property type="molecule type" value="Genomic_DNA"/>
</dbReference>
<organism evidence="5">
    <name type="scientific">freshwater metagenome</name>
    <dbReference type="NCBI Taxonomy" id="449393"/>
    <lineage>
        <taxon>unclassified sequences</taxon>
        <taxon>metagenomes</taxon>
        <taxon>ecological metagenomes</taxon>
    </lineage>
</organism>
<dbReference type="AlphaFoldDB" id="A0A6J7MK86"/>
<dbReference type="EMBL" id="CAFABA010000171">
    <property type="protein sequence ID" value="CAB4836399.1"/>
    <property type="molecule type" value="Genomic_DNA"/>
</dbReference>
<evidence type="ECO:0000256" key="1">
    <source>
        <dbReference type="SAM" id="Phobius"/>
    </source>
</evidence>
<evidence type="ECO:0000313" key="4">
    <source>
        <dbReference type="EMBL" id="CAB4917467.1"/>
    </source>
</evidence>
<reference evidence="5" key="1">
    <citation type="submission" date="2020-05" db="EMBL/GenBank/DDBJ databases">
        <authorList>
            <person name="Chiriac C."/>
            <person name="Salcher M."/>
            <person name="Ghai R."/>
            <person name="Kavagutti S V."/>
        </authorList>
    </citation>
    <scope>NUCLEOTIDE SEQUENCE</scope>
</reference>
<evidence type="ECO:0000313" key="5">
    <source>
        <dbReference type="EMBL" id="CAB4981570.1"/>
    </source>
</evidence>
<keyword evidence="1" id="KW-0812">Transmembrane</keyword>
<accession>A0A6J7MK86</accession>
<name>A0A6J7MK86_9ZZZZ</name>
<proteinExistence type="predicted"/>
<feature type="transmembrane region" description="Helical" evidence="1">
    <location>
        <begin position="14"/>
        <end position="36"/>
    </location>
</feature>
<gene>
    <name evidence="2" type="ORF">UFOPK2754_00804</name>
    <name evidence="3" type="ORF">UFOPK3139_02848</name>
    <name evidence="4" type="ORF">UFOPK3543_01897</name>
    <name evidence="5" type="ORF">UFOPK3967_00390</name>
</gene>
<protein>
    <submittedName>
        <fullName evidence="5">Unannotated protein</fullName>
    </submittedName>
</protein>
<evidence type="ECO:0000313" key="2">
    <source>
        <dbReference type="EMBL" id="CAB4735641.1"/>
    </source>
</evidence>
<dbReference type="EMBL" id="CAFBOS010000015">
    <property type="protein sequence ID" value="CAB4981570.1"/>
    <property type="molecule type" value="Genomic_DNA"/>
</dbReference>
<keyword evidence="1" id="KW-0472">Membrane</keyword>